<dbReference type="Gene3D" id="3.10.450.620">
    <property type="entry name" value="JHP933, nucleotidyltransferase-like core domain"/>
    <property type="match status" value="1"/>
</dbReference>
<dbReference type="PATRIC" id="fig|1280946.3.peg.2838"/>
<dbReference type="STRING" id="1280946.HY29_17795"/>
<dbReference type="InterPro" id="IPR014942">
    <property type="entry name" value="AbiEii"/>
</dbReference>
<dbReference type="OrthoDB" id="9780929at2"/>
<gene>
    <name evidence="1" type="ORF">HY29_17795</name>
</gene>
<evidence type="ECO:0000313" key="1">
    <source>
        <dbReference type="EMBL" id="KCZ52935.1"/>
    </source>
</evidence>
<name>A0A062U9W3_9PROT</name>
<dbReference type="AlphaFoldDB" id="A0A062U9W3"/>
<proteinExistence type="predicted"/>
<dbReference type="eggNOG" id="COG2253">
    <property type="taxonomic scope" value="Bacteria"/>
</dbReference>
<organism evidence="1 2">
    <name type="scientific">Hyphomonas beringensis</name>
    <dbReference type="NCBI Taxonomy" id="1280946"/>
    <lineage>
        <taxon>Bacteria</taxon>
        <taxon>Pseudomonadati</taxon>
        <taxon>Pseudomonadota</taxon>
        <taxon>Alphaproteobacteria</taxon>
        <taxon>Hyphomonadales</taxon>
        <taxon>Hyphomonadaceae</taxon>
        <taxon>Hyphomonas</taxon>
    </lineage>
</organism>
<evidence type="ECO:0000313" key="2">
    <source>
        <dbReference type="Proteomes" id="UP000027037"/>
    </source>
</evidence>
<dbReference type="RefSeq" id="WP_034798077.1">
    <property type="nucleotide sequence ID" value="NZ_AWFF01000061.1"/>
</dbReference>
<dbReference type="Proteomes" id="UP000027037">
    <property type="component" value="Unassembled WGS sequence"/>
</dbReference>
<evidence type="ECO:0008006" key="3">
    <source>
        <dbReference type="Google" id="ProtNLM"/>
    </source>
</evidence>
<sequence length="349" mass="37501">MPSDEQLQAFLSLADAERAEALAVAADVTGRPAHLLEKDVWVVWTLSKLFSAPFGGDLVFKGGTSLSKAYDVINRFSEDIDLTYDITAFIPDLATKASGGIPPSRSQAAKWTNKVREELPAWVSGTAMPAIEVALKADGLTAKLTAEGEKLTIAFAPAATGSGYVKPEVVAEFGARSTGEPASVVEISCDAAPALPTLTFPTASVRAMAPERTFWEKATAVHVFCEGGRHRGRPAFARHWHDLARLHRKGVAEKAIADRGLASAVATHKSLFFREKKADDTEIDYTAAVQGKLNLVPTGERLDELRKDYEAMISDGLLFDDVDDFGALLMQIEAIQNLANDASGDRGKS</sequence>
<protein>
    <recommendedName>
        <fullName evidence="3">Nucleotidyl transferase AbiEii/AbiGii toxin family protein</fullName>
    </recommendedName>
</protein>
<accession>A0A062U9W3</accession>
<dbReference type="Pfam" id="PF08843">
    <property type="entry name" value="AbiEii"/>
    <property type="match status" value="1"/>
</dbReference>
<dbReference type="EMBL" id="AWFF01000061">
    <property type="protein sequence ID" value="KCZ52935.1"/>
    <property type="molecule type" value="Genomic_DNA"/>
</dbReference>
<keyword evidence="2" id="KW-1185">Reference proteome</keyword>
<reference evidence="1 2" key="1">
    <citation type="journal article" date="2014" name="Antonie Van Leeuwenhoek">
        <title>Hyphomonas beringensis sp. nov. and Hyphomonas chukchiensis sp. nov., isolated from surface seawater of the Bering Sea and Chukchi Sea.</title>
        <authorList>
            <person name="Li C."/>
            <person name="Lai Q."/>
            <person name="Li G."/>
            <person name="Dong C."/>
            <person name="Wang J."/>
            <person name="Liao Y."/>
            <person name="Shao Z."/>
        </authorList>
    </citation>
    <scope>NUCLEOTIDE SEQUENCE [LARGE SCALE GENOMIC DNA]</scope>
    <source>
        <strain evidence="1 2">25B14_1</strain>
    </source>
</reference>
<comment type="caution">
    <text evidence="1">The sequence shown here is derived from an EMBL/GenBank/DDBJ whole genome shotgun (WGS) entry which is preliminary data.</text>
</comment>